<proteinExistence type="predicted"/>
<protein>
    <submittedName>
        <fullName evidence="1">Uncharacterized protein</fullName>
    </submittedName>
</protein>
<accession>A0A510KNT0</accession>
<evidence type="ECO:0000313" key="2">
    <source>
        <dbReference type="Proteomes" id="UP000321378"/>
    </source>
</evidence>
<evidence type="ECO:0000313" key="1">
    <source>
        <dbReference type="EMBL" id="BBM53399.1"/>
    </source>
</evidence>
<sequence>MKTVTDEIIELMNDKDLLKRILNTLDKSKRHVEFYNNGYGISIVPDVNNSNLYQVAVLVGTEEEYDVCFDTPITDDVIEGLTILQAHEIAKQVSELEANFTGTLN</sequence>
<gene>
    <name evidence="1" type="ORF">JMUB3935_2386</name>
</gene>
<name>A0A510KNT0_9FUSO</name>
<dbReference type="Proteomes" id="UP000321378">
    <property type="component" value="Chromosome"/>
</dbReference>
<dbReference type="RefSeq" id="WP_146997521.1">
    <property type="nucleotide sequence ID" value="NZ_AP019840.1"/>
</dbReference>
<dbReference type="EMBL" id="AP019840">
    <property type="protein sequence ID" value="BBM53399.1"/>
    <property type="molecule type" value="Genomic_DNA"/>
</dbReference>
<organism evidence="1 2">
    <name type="scientific">Leptotrichia trevisanii</name>
    <dbReference type="NCBI Taxonomy" id="109328"/>
    <lineage>
        <taxon>Bacteria</taxon>
        <taxon>Fusobacteriati</taxon>
        <taxon>Fusobacteriota</taxon>
        <taxon>Fusobacteriia</taxon>
        <taxon>Fusobacteriales</taxon>
        <taxon>Leptotrichiaceae</taxon>
        <taxon>Leptotrichia</taxon>
    </lineage>
</organism>
<dbReference type="AlphaFoldDB" id="A0A510KNT0"/>
<reference evidence="1 2" key="1">
    <citation type="submission" date="2019-07" db="EMBL/GenBank/DDBJ databases">
        <title>Complete Genome Sequence of Leptotrichia trevisanii Strain JMUB3935.</title>
        <authorList>
            <person name="Watanabe S."/>
            <person name="Cui L."/>
        </authorList>
    </citation>
    <scope>NUCLEOTIDE SEQUENCE [LARGE SCALE GENOMIC DNA]</scope>
    <source>
        <strain evidence="1 2">JMUB3935</strain>
    </source>
</reference>
<dbReference type="STRING" id="1122173.GCA_000482505_02667"/>